<proteinExistence type="predicted"/>
<dbReference type="Gene3D" id="1.10.260.40">
    <property type="entry name" value="lambda repressor-like DNA-binding domains"/>
    <property type="match status" value="1"/>
</dbReference>
<dbReference type="GO" id="GO:0003677">
    <property type="term" value="F:DNA binding"/>
    <property type="evidence" value="ECO:0007669"/>
    <property type="project" value="InterPro"/>
</dbReference>
<organism evidence="1">
    <name type="scientific">metagenome</name>
    <dbReference type="NCBI Taxonomy" id="256318"/>
    <lineage>
        <taxon>unclassified sequences</taxon>
        <taxon>metagenomes</taxon>
    </lineage>
</organism>
<dbReference type="Pfam" id="PF13560">
    <property type="entry name" value="HTH_31"/>
    <property type="match status" value="1"/>
</dbReference>
<name>A0A2P2C073_9ZZZZ</name>
<accession>A0A2P2C073</accession>
<protein>
    <recommendedName>
        <fullName evidence="2">HTH cro/C1-type domain-containing protein</fullName>
    </recommendedName>
</protein>
<sequence>MTQRDWHYVGVIEHLRELGVRVQAARVRNRWSVETAARRAEISRTTWKRVEDGEGVQDVKRAAVLAVLDLDSQGLPLVHDEPAPVFVPAPGDPRQGSATDDEVLIAIRAMREDLRTMSERLARLERHGS</sequence>
<evidence type="ECO:0000313" key="1">
    <source>
        <dbReference type="EMBL" id="CUR55391.1"/>
    </source>
</evidence>
<evidence type="ECO:0008006" key="2">
    <source>
        <dbReference type="Google" id="ProtNLM"/>
    </source>
</evidence>
<dbReference type="AlphaFoldDB" id="A0A2P2C073"/>
<gene>
    <name evidence="1" type="ORF">NOCA2270026</name>
</gene>
<dbReference type="EMBL" id="CZKA01000020">
    <property type="protein sequence ID" value="CUR55391.1"/>
    <property type="molecule type" value="Genomic_DNA"/>
</dbReference>
<dbReference type="SUPFAM" id="SSF47413">
    <property type="entry name" value="lambda repressor-like DNA-binding domains"/>
    <property type="match status" value="1"/>
</dbReference>
<dbReference type="InterPro" id="IPR010982">
    <property type="entry name" value="Lambda_DNA-bd_dom_sf"/>
</dbReference>
<reference evidence="1" key="1">
    <citation type="submission" date="2015-08" db="EMBL/GenBank/DDBJ databases">
        <authorList>
            <person name="Babu N.S."/>
            <person name="Beckwith C.J."/>
            <person name="Beseler K.G."/>
            <person name="Brison A."/>
            <person name="Carone J.V."/>
            <person name="Caskin T.P."/>
            <person name="Diamond M."/>
            <person name="Durham M.E."/>
            <person name="Foxe J.M."/>
            <person name="Go M."/>
            <person name="Henderson B.A."/>
            <person name="Jones I.B."/>
            <person name="McGettigan J.A."/>
            <person name="Micheletti S.J."/>
            <person name="Nasrallah M.E."/>
            <person name="Ortiz D."/>
            <person name="Piller C.R."/>
            <person name="Privatt S.R."/>
            <person name="Schneider S.L."/>
            <person name="Sharp S."/>
            <person name="Smith T.C."/>
            <person name="Stanton J.D."/>
            <person name="Ullery H.E."/>
            <person name="Wilson R.J."/>
            <person name="Serrano M.G."/>
            <person name="Buck G."/>
            <person name="Lee V."/>
            <person name="Wang Y."/>
            <person name="Carvalho R."/>
            <person name="Voegtly L."/>
            <person name="Shi R."/>
            <person name="Duckworth R."/>
            <person name="Johnson A."/>
            <person name="Loviza R."/>
            <person name="Walstead R."/>
            <person name="Shah Z."/>
            <person name="Kiflezghi M."/>
            <person name="Wade K."/>
            <person name="Ball S.L."/>
            <person name="Bradley K.W."/>
            <person name="Asai D.J."/>
            <person name="Bowman C.A."/>
            <person name="Russell D.A."/>
            <person name="Pope W.H."/>
            <person name="Jacobs-Sera D."/>
            <person name="Hendrix R.W."/>
            <person name="Hatfull G.F."/>
        </authorList>
    </citation>
    <scope>NUCLEOTIDE SEQUENCE</scope>
</reference>